<gene>
    <name evidence="1" type="ORF">GALL_462230</name>
</gene>
<proteinExistence type="predicted"/>
<dbReference type="EMBL" id="MLJW01003394">
    <property type="protein sequence ID" value="OIQ72152.1"/>
    <property type="molecule type" value="Genomic_DNA"/>
</dbReference>
<comment type="caution">
    <text evidence="1">The sequence shown here is derived from an EMBL/GenBank/DDBJ whole genome shotgun (WGS) entry which is preliminary data.</text>
</comment>
<evidence type="ECO:0000313" key="1">
    <source>
        <dbReference type="EMBL" id="OIQ72152.1"/>
    </source>
</evidence>
<protein>
    <submittedName>
        <fullName evidence="1">Uncharacterized protein</fullName>
    </submittedName>
</protein>
<reference evidence="1" key="1">
    <citation type="submission" date="2016-10" db="EMBL/GenBank/DDBJ databases">
        <title>Sequence of Gallionella enrichment culture.</title>
        <authorList>
            <person name="Poehlein A."/>
            <person name="Muehling M."/>
            <person name="Daniel R."/>
        </authorList>
    </citation>
    <scope>NUCLEOTIDE SEQUENCE</scope>
</reference>
<dbReference type="AlphaFoldDB" id="A0A1J5PMX0"/>
<name>A0A1J5PMX0_9ZZZZ</name>
<accession>A0A1J5PMX0</accession>
<organism evidence="1">
    <name type="scientific">mine drainage metagenome</name>
    <dbReference type="NCBI Taxonomy" id="410659"/>
    <lineage>
        <taxon>unclassified sequences</taxon>
        <taxon>metagenomes</taxon>
        <taxon>ecological metagenomes</taxon>
    </lineage>
</organism>
<sequence>MGAGDVDPVELALEGACVGGELDGNKGATDGPARRRGFQRGDLKAEIGEYAAHAAHAGFHAVFERTECRELAPLDLVERGLQADDHIVDAMDFRELVRRWIGDHRSAGFQTRLAVRGRHEDRGIANRRGFGHA</sequence>